<evidence type="ECO:0000256" key="2">
    <source>
        <dbReference type="ARBA" id="ARBA00022630"/>
    </source>
</evidence>
<name>A0A9W6FN62_XANFL</name>
<dbReference type="PIRSF" id="PIRSF000232">
    <property type="entry name" value="YdjA"/>
    <property type="match status" value="1"/>
</dbReference>
<keyword evidence="6 7" id="KW-0520">NAD</keyword>
<dbReference type="InterPro" id="IPR000415">
    <property type="entry name" value="Nitroreductase-like"/>
</dbReference>
<accession>A0A9W6FN62</accession>
<gene>
    <name evidence="11" type="ORF">GGQ86_003792</name>
    <name evidence="10" type="ORF">XFLAVUS301_38260</name>
</gene>
<comment type="similarity">
    <text evidence="1 7">Belongs to the nitroreductase family.</text>
</comment>
<proteinExistence type="inferred from homology"/>
<dbReference type="GO" id="GO:0016491">
    <property type="term" value="F:oxidoreductase activity"/>
    <property type="evidence" value="ECO:0007669"/>
    <property type="project" value="UniProtKB-UniRule"/>
</dbReference>
<organism evidence="10 12">
    <name type="scientific">Xanthobacter flavus</name>
    <dbReference type="NCBI Taxonomy" id="281"/>
    <lineage>
        <taxon>Bacteria</taxon>
        <taxon>Pseudomonadati</taxon>
        <taxon>Pseudomonadota</taxon>
        <taxon>Alphaproteobacteria</taxon>
        <taxon>Hyphomicrobiales</taxon>
        <taxon>Xanthobacteraceae</taxon>
        <taxon>Xanthobacter</taxon>
    </lineage>
</organism>
<dbReference type="InterPro" id="IPR052530">
    <property type="entry name" value="NAD(P)H_nitroreductase"/>
</dbReference>
<dbReference type="GeneID" id="95764602"/>
<evidence type="ECO:0000256" key="5">
    <source>
        <dbReference type="ARBA" id="ARBA00023002"/>
    </source>
</evidence>
<protein>
    <recommendedName>
        <fullName evidence="7">Putative NAD(P)H nitroreductase</fullName>
        <ecNumber evidence="7">1.-.-.-</ecNumber>
    </recommendedName>
</protein>
<feature type="binding site" evidence="8">
    <location>
        <position position="46"/>
    </location>
    <ligand>
        <name>FMN</name>
        <dbReference type="ChEBI" id="CHEBI:58210"/>
        <note>ligand shared between dimeric partners</note>
    </ligand>
</feature>
<feature type="binding site" evidence="8">
    <location>
        <position position="42"/>
    </location>
    <ligand>
        <name>FMN</name>
        <dbReference type="ChEBI" id="CHEBI:58210"/>
        <note>ligand shared between dimeric partners</note>
    </ligand>
</feature>
<feature type="domain" description="Nitroreductase" evidence="9">
    <location>
        <begin position="13"/>
        <end position="170"/>
    </location>
</feature>
<dbReference type="EMBL" id="JAVDPY010000007">
    <property type="protein sequence ID" value="MDR6335297.1"/>
    <property type="molecule type" value="Genomic_DNA"/>
</dbReference>
<evidence type="ECO:0000256" key="3">
    <source>
        <dbReference type="ARBA" id="ARBA00022643"/>
    </source>
</evidence>
<feature type="binding site" description="in other chain" evidence="8">
    <location>
        <begin position="140"/>
        <end position="142"/>
    </location>
    <ligand>
        <name>FMN</name>
        <dbReference type="ChEBI" id="CHEBI:58210"/>
        <note>ligand shared between dimeric partners</note>
    </ligand>
</feature>
<dbReference type="InterPro" id="IPR029479">
    <property type="entry name" value="Nitroreductase"/>
</dbReference>
<evidence type="ECO:0000256" key="1">
    <source>
        <dbReference type="ARBA" id="ARBA00007118"/>
    </source>
</evidence>
<dbReference type="Proteomes" id="UP001144397">
    <property type="component" value="Unassembled WGS sequence"/>
</dbReference>
<dbReference type="Gene3D" id="3.40.109.10">
    <property type="entry name" value="NADH Oxidase"/>
    <property type="match status" value="1"/>
</dbReference>
<evidence type="ECO:0000256" key="7">
    <source>
        <dbReference type="PIRNR" id="PIRNR000232"/>
    </source>
</evidence>
<keyword evidence="4 7" id="KW-0521">NADP</keyword>
<dbReference type="PANTHER" id="PTHR43821">
    <property type="entry name" value="NAD(P)H NITROREDUCTASE YDJA-RELATED"/>
    <property type="match status" value="1"/>
</dbReference>
<evidence type="ECO:0000313" key="12">
    <source>
        <dbReference type="Proteomes" id="UP001144397"/>
    </source>
</evidence>
<evidence type="ECO:0000313" key="10">
    <source>
        <dbReference type="EMBL" id="GLI24152.1"/>
    </source>
</evidence>
<reference evidence="10" key="1">
    <citation type="submission" date="2022-12" db="EMBL/GenBank/DDBJ databases">
        <title>Reference genome sequencing for broad-spectrum identification of bacterial and archaeal isolates by mass spectrometry.</title>
        <authorList>
            <person name="Sekiguchi Y."/>
            <person name="Tourlousse D.M."/>
        </authorList>
    </citation>
    <scope>NUCLEOTIDE SEQUENCE</scope>
    <source>
        <strain evidence="10">301</strain>
    </source>
</reference>
<sequence>MTDTSPETIALLTTRRSSRVLDLTAPGPSPEELDTILTIAARVPDHGKLAPWRFIVLEGDGRDRAGALLAEALAQSDPGVGEKRLEDERARFLRAPLVVAVVSRAAPHVKIPEYEQLLSAAAACQNILVACAALGYGATWLTEWTTYDANARAALGLDEFERFVGFIYIGTATQKLEDRPRPPLAAVVTRF</sequence>
<reference evidence="11 13" key="2">
    <citation type="submission" date="2023-07" db="EMBL/GenBank/DDBJ databases">
        <title>Genomic Encyclopedia of Type Strains, Phase IV (KMG-IV): sequencing the most valuable type-strain genomes for metagenomic binning, comparative biology and taxonomic classification.</title>
        <authorList>
            <person name="Goeker M."/>
        </authorList>
    </citation>
    <scope>NUCLEOTIDE SEQUENCE [LARGE SCALE GENOMIC DNA]</scope>
    <source>
        <strain evidence="11 13">DSM 338</strain>
    </source>
</reference>
<dbReference type="EC" id="1.-.-.-" evidence="7"/>
<dbReference type="Proteomes" id="UP001245370">
    <property type="component" value="Unassembled WGS sequence"/>
</dbReference>
<evidence type="ECO:0000313" key="13">
    <source>
        <dbReference type="Proteomes" id="UP001245370"/>
    </source>
</evidence>
<dbReference type="InterPro" id="IPR026021">
    <property type="entry name" value="YdjA-like"/>
</dbReference>
<dbReference type="CDD" id="cd02135">
    <property type="entry name" value="YdjA-like"/>
    <property type="match status" value="1"/>
</dbReference>
<dbReference type="Pfam" id="PF00881">
    <property type="entry name" value="Nitroreductase"/>
    <property type="match status" value="1"/>
</dbReference>
<feature type="binding site" description="in other chain" evidence="8">
    <location>
        <begin position="15"/>
        <end position="17"/>
    </location>
    <ligand>
        <name>FMN</name>
        <dbReference type="ChEBI" id="CHEBI:58210"/>
        <note>ligand shared between dimeric partners</note>
    </ligand>
</feature>
<dbReference type="EMBL" id="BSDO01000006">
    <property type="protein sequence ID" value="GLI24152.1"/>
    <property type="molecule type" value="Genomic_DNA"/>
</dbReference>
<keyword evidence="13" id="KW-1185">Reference proteome</keyword>
<dbReference type="PANTHER" id="PTHR43821:SF1">
    <property type="entry name" value="NAD(P)H NITROREDUCTASE YDJA-RELATED"/>
    <property type="match status" value="1"/>
</dbReference>
<evidence type="ECO:0000259" key="9">
    <source>
        <dbReference type="Pfam" id="PF00881"/>
    </source>
</evidence>
<comment type="cofactor">
    <cofactor evidence="8">
        <name>FMN</name>
        <dbReference type="ChEBI" id="CHEBI:58210"/>
    </cofactor>
    <text evidence="8">Binds 1 FMN per subunit.</text>
</comment>
<evidence type="ECO:0000313" key="11">
    <source>
        <dbReference type="EMBL" id="MDR6335297.1"/>
    </source>
</evidence>
<keyword evidence="2 7" id="KW-0285">Flavoprotein</keyword>
<evidence type="ECO:0000256" key="8">
    <source>
        <dbReference type="PIRSR" id="PIRSR000232-1"/>
    </source>
</evidence>
<comment type="caution">
    <text evidence="10">The sequence shown here is derived from an EMBL/GenBank/DDBJ whole genome shotgun (WGS) entry which is preliminary data.</text>
</comment>
<dbReference type="SUPFAM" id="SSF55469">
    <property type="entry name" value="FMN-dependent nitroreductase-like"/>
    <property type="match status" value="1"/>
</dbReference>
<evidence type="ECO:0000256" key="4">
    <source>
        <dbReference type="ARBA" id="ARBA00022857"/>
    </source>
</evidence>
<keyword evidence="5 7" id="KW-0560">Oxidoreductase</keyword>
<keyword evidence="3 7" id="KW-0288">FMN</keyword>
<dbReference type="RefSeq" id="WP_281808957.1">
    <property type="nucleotide sequence ID" value="NZ_BSDO01000006.1"/>
</dbReference>
<dbReference type="AlphaFoldDB" id="A0A9W6FN62"/>
<evidence type="ECO:0000256" key="6">
    <source>
        <dbReference type="ARBA" id="ARBA00023027"/>
    </source>
</evidence>